<evidence type="ECO:0000256" key="5">
    <source>
        <dbReference type="RuleBase" id="RU000320"/>
    </source>
</evidence>
<feature type="domain" description="NADH:quinone oxidoreductase/Mrp antiporter transmembrane" evidence="8">
    <location>
        <begin position="174"/>
        <end position="481"/>
    </location>
</feature>
<feature type="domain" description="NADH-Ubiquinone oxidoreductase (complex I) chain 5 N-terminal" evidence="9">
    <location>
        <begin position="107"/>
        <end position="157"/>
    </location>
</feature>
<dbReference type="RefSeq" id="WP_345721279.1">
    <property type="nucleotide sequence ID" value="NZ_BAABRU010000004.1"/>
</dbReference>
<evidence type="ECO:0000256" key="4">
    <source>
        <dbReference type="ARBA" id="ARBA00023136"/>
    </source>
</evidence>
<feature type="transmembrane region" description="Helical" evidence="7">
    <location>
        <begin position="63"/>
        <end position="82"/>
    </location>
</feature>
<feature type="transmembrane region" description="Helical" evidence="7">
    <location>
        <begin position="664"/>
        <end position="684"/>
    </location>
</feature>
<dbReference type="Pfam" id="PF00662">
    <property type="entry name" value="Proton_antipo_N"/>
    <property type="match status" value="1"/>
</dbReference>
<name>A0ABP9WWQ9_9CHLR</name>
<feature type="transmembrane region" description="Helical" evidence="7">
    <location>
        <begin position="179"/>
        <end position="198"/>
    </location>
</feature>
<keyword evidence="3 7" id="KW-1133">Transmembrane helix</keyword>
<keyword evidence="11" id="KW-1185">Reference proteome</keyword>
<feature type="transmembrane region" description="Helical" evidence="7">
    <location>
        <begin position="124"/>
        <end position="144"/>
    </location>
</feature>
<evidence type="ECO:0000256" key="2">
    <source>
        <dbReference type="ARBA" id="ARBA00022692"/>
    </source>
</evidence>
<keyword evidence="2 5" id="KW-0812">Transmembrane</keyword>
<dbReference type="InterPro" id="IPR003945">
    <property type="entry name" value="NU5C-like"/>
</dbReference>
<evidence type="ECO:0000256" key="7">
    <source>
        <dbReference type="SAM" id="Phobius"/>
    </source>
</evidence>
<comment type="caution">
    <text evidence="10">The sequence shown here is derived from an EMBL/GenBank/DDBJ whole genome shotgun (WGS) entry which is preliminary data.</text>
</comment>
<dbReference type="InterPro" id="IPR018393">
    <property type="entry name" value="NADHpl_OxRdtase_5_subgr"/>
</dbReference>
<feature type="transmembrane region" description="Helical" evidence="7">
    <location>
        <begin position="515"/>
        <end position="533"/>
    </location>
</feature>
<organism evidence="10 11">
    <name type="scientific">Herpetosiphon gulosus</name>
    <dbReference type="NCBI Taxonomy" id="1973496"/>
    <lineage>
        <taxon>Bacteria</taxon>
        <taxon>Bacillati</taxon>
        <taxon>Chloroflexota</taxon>
        <taxon>Chloroflexia</taxon>
        <taxon>Herpetosiphonales</taxon>
        <taxon>Herpetosiphonaceae</taxon>
        <taxon>Herpetosiphon</taxon>
    </lineage>
</organism>
<feature type="transmembrane region" description="Helical" evidence="7">
    <location>
        <begin position="156"/>
        <end position="173"/>
    </location>
</feature>
<comment type="subcellular location">
    <subcellularLocation>
        <location evidence="1">Endomembrane system</location>
        <topology evidence="1">Multi-pass membrane protein</topology>
    </subcellularLocation>
    <subcellularLocation>
        <location evidence="5">Membrane</location>
        <topology evidence="5">Multi-pass membrane protein</topology>
    </subcellularLocation>
</comment>
<feature type="transmembrane region" description="Helical" evidence="7">
    <location>
        <begin position="6"/>
        <end position="24"/>
    </location>
</feature>
<evidence type="ECO:0000259" key="8">
    <source>
        <dbReference type="Pfam" id="PF00361"/>
    </source>
</evidence>
<gene>
    <name evidence="10" type="primary">nuoL</name>
    <name evidence="10" type="ORF">Hgul01_01448</name>
</gene>
<dbReference type="PANTHER" id="PTHR42829:SF2">
    <property type="entry name" value="NADH-UBIQUINONE OXIDOREDUCTASE CHAIN 5"/>
    <property type="match status" value="1"/>
</dbReference>
<evidence type="ECO:0000256" key="6">
    <source>
        <dbReference type="SAM" id="MobiDB-lite"/>
    </source>
</evidence>
<dbReference type="PRINTS" id="PR01434">
    <property type="entry name" value="NADHDHGNASE5"/>
</dbReference>
<dbReference type="Pfam" id="PF00361">
    <property type="entry name" value="Proton_antipo_M"/>
    <property type="match status" value="1"/>
</dbReference>
<feature type="region of interest" description="Disordered" evidence="6">
    <location>
        <begin position="35"/>
        <end position="56"/>
    </location>
</feature>
<keyword evidence="4 7" id="KW-0472">Membrane</keyword>
<dbReference type="NCBIfam" id="TIGR01974">
    <property type="entry name" value="NDH_I_L"/>
    <property type="match status" value="1"/>
</dbReference>
<evidence type="ECO:0000256" key="3">
    <source>
        <dbReference type="ARBA" id="ARBA00022989"/>
    </source>
</evidence>
<feature type="transmembrane region" description="Helical" evidence="7">
    <location>
        <begin position="392"/>
        <end position="413"/>
    </location>
</feature>
<feature type="transmembrane region" description="Helical" evidence="7">
    <location>
        <begin position="553"/>
        <end position="576"/>
    </location>
</feature>
<feature type="transmembrane region" description="Helical" evidence="7">
    <location>
        <begin position="433"/>
        <end position="453"/>
    </location>
</feature>
<dbReference type="Proteomes" id="UP001428290">
    <property type="component" value="Unassembled WGS sequence"/>
</dbReference>
<feature type="transmembrane region" description="Helical" evidence="7">
    <location>
        <begin position="364"/>
        <end position="386"/>
    </location>
</feature>
<feature type="transmembrane region" description="Helical" evidence="7">
    <location>
        <begin position="210"/>
        <end position="232"/>
    </location>
</feature>
<feature type="transmembrane region" description="Helical" evidence="7">
    <location>
        <begin position="263"/>
        <end position="283"/>
    </location>
</feature>
<dbReference type="EMBL" id="BAABRU010000004">
    <property type="protein sequence ID" value="GAA5527658.1"/>
    <property type="molecule type" value="Genomic_DNA"/>
</dbReference>
<feature type="transmembrane region" description="Helical" evidence="7">
    <location>
        <begin position="473"/>
        <end position="494"/>
    </location>
</feature>
<dbReference type="InterPro" id="IPR001516">
    <property type="entry name" value="Proton_antipo_N"/>
</dbReference>
<evidence type="ECO:0000259" key="9">
    <source>
        <dbReference type="Pfam" id="PF00662"/>
    </source>
</evidence>
<dbReference type="PRINTS" id="PR01435">
    <property type="entry name" value="NPOXDRDTASE5"/>
</dbReference>
<evidence type="ECO:0000256" key="1">
    <source>
        <dbReference type="ARBA" id="ARBA00004127"/>
    </source>
</evidence>
<evidence type="ECO:0000313" key="11">
    <source>
        <dbReference type="Proteomes" id="UP001428290"/>
    </source>
</evidence>
<feature type="compositionally biased region" description="Basic and acidic residues" evidence="6">
    <location>
        <begin position="35"/>
        <end position="54"/>
    </location>
</feature>
<feature type="transmembrane region" description="Helical" evidence="7">
    <location>
        <begin position="304"/>
        <end position="324"/>
    </location>
</feature>
<accession>A0ABP9WWQ9</accession>
<proteinExistence type="predicted"/>
<sequence length="685" mass="75431">MAELIWLVPLLPLLGVVINTLLGLNDLRLSRANAHHDHGHDHGHGHGDAHHGHGDNPTAKRSGLIASVMVGLGFVLTVATLIELLGMPAKTTLGENNRWFDVTYWNWMAFGDLEVPFGFLIDQLSVTMMLLVTGVGTLIHLYAVGYMSHDERPTRFFVYLNLFIVAMLMLVMGNNFVMLFLGWEGVGLCSFLLIGFWFEQRDPPWASVKAFVTNRVGDFGLLMAMFAIWTLARKPDGTFLHSLVFREVLEQGTVFSLQQYSTFFMGTQYTAAGAIAFMLLLGVTGKSAQIPLFVWLPDAMAGPTPVSALIHAATMVTAGVYLMIRTHPIFELSPSVQSTVTFIGVATALIAASIALGQYDIKKVLAFSTVSQLGFMVAAVGMGAYVAAMFHLLTHGIFKALLFLGSGSVIHGFGNEQDMRKMGGLRKKMPATFWTYIVGTMGLIGFPLVSGFWSKDEIIGHAFDHDHRTVGMLLVVGAVLTSFYMGRQISMVFFGEQRDQHIHAHESSRWMTAPLIALAGLTLASGVINLPGEDFHFLTTWLEPIVEEEAAKFHLNIAAIVTILGLASFAAGFYLYNWAAKHKRIKPNQRDLLHHWGGDFYAILEEKWGFDALYNAVLVKPYKALASFFGKFFDVKIIDGIVNGTAELVGLSGRGLRTFQSGYVRSYALMFVIGVVIVLGFFALR</sequence>
<dbReference type="Gene3D" id="1.20.5.2700">
    <property type="match status" value="1"/>
</dbReference>
<feature type="transmembrane region" description="Helical" evidence="7">
    <location>
        <begin position="336"/>
        <end position="357"/>
    </location>
</feature>
<reference evidence="10 11" key="1">
    <citation type="submission" date="2024-02" db="EMBL/GenBank/DDBJ databases">
        <title>Herpetosiphon gulosus NBRC 112829.</title>
        <authorList>
            <person name="Ichikawa N."/>
            <person name="Katano-Makiyama Y."/>
            <person name="Hidaka K."/>
        </authorList>
    </citation>
    <scope>NUCLEOTIDE SEQUENCE [LARGE SCALE GENOMIC DNA]</scope>
    <source>
        <strain evidence="10 11">NBRC 112829</strain>
    </source>
</reference>
<protein>
    <submittedName>
        <fullName evidence="10">NADH-quinone oxidoreductase subunit L</fullName>
    </submittedName>
</protein>
<evidence type="ECO:0000313" key="10">
    <source>
        <dbReference type="EMBL" id="GAA5527658.1"/>
    </source>
</evidence>
<dbReference type="InterPro" id="IPR001750">
    <property type="entry name" value="ND/Mrp_TM"/>
</dbReference>
<dbReference type="PANTHER" id="PTHR42829">
    <property type="entry name" value="NADH-UBIQUINONE OXIDOREDUCTASE CHAIN 5"/>
    <property type="match status" value="1"/>
</dbReference>
<dbReference type="NCBIfam" id="NF005141">
    <property type="entry name" value="PRK06590.1"/>
    <property type="match status" value="1"/>
</dbReference>